<dbReference type="KEGG" id="mtt:Ftrac_0235"/>
<reference evidence="2 3" key="1">
    <citation type="journal article" date="2011" name="Stand. Genomic Sci.">
        <title>Complete genome sequence of Marivirga tractuosa type strain (H-43).</title>
        <authorList>
            <person name="Pagani I."/>
            <person name="Chertkov O."/>
            <person name="Lapidus A."/>
            <person name="Lucas S."/>
            <person name="Del Rio T.G."/>
            <person name="Tice H."/>
            <person name="Copeland A."/>
            <person name="Cheng J.F."/>
            <person name="Nolan M."/>
            <person name="Saunders E."/>
            <person name="Pitluck S."/>
            <person name="Held B."/>
            <person name="Goodwin L."/>
            <person name="Liolios K."/>
            <person name="Ovchinikova G."/>
            <person name="Ivanova N."/>
            <person name="Mavromatis K."/>
            <person name="Pati A."/>
            <person name="Chen A."/>
            <person name="Palaniappan K."/>
            <person name="Land M."/>
            <person name="Hauser L."/>
            <person name="Jeffries C.D."/>
            <person name="Detter J.C."/>
            <person name="Han C."/>
            <person name="Tapia R."/>
            <person name="Ngatchou-Djao O.D."/>
            <person name="Rohde M."/>
            <person name="Goker M."/>
            <person name="Spring S."/>
            <person name="Sikorski J."/>
            <person name="Woyke T."/>
            <person name="Bristow J."/>
            <person name="Eisen J.A."/>
            <person name="Markowitz V."/>
            <person name="Hugenholtz P."/>
            <person name="Klenk H.P."/>
            <person name="Kyrpides N.C."/>
        </authorList>
    </citation>
    <scope>NUCLEOTIDE SEQUENCE [LARGE SCALE GENOMIC DNA]</scope>
    <source>
        <strain evidence="3">ATCC 23168 / DSM 4126 / NBRC 15989 / NCIMB 1408 / VKM B-1430 / H-43</strain>
    </source>
</reference>
<dbReference type="STRING" id="643867.Ftrac_0235"/>
<dbReference type="AlphaFoldDB" id="E4TLA8"/>
<evidence type="ECO:0000259" key="1">
    <source>
        <dbReference type="Pfam" id="PF22560"/>
    </source>
</evidence>
<dbReference type="NCBIfam" id="TIGR04474">
    <property type="entry name" value="tcm_partner"/>
    <property type="match status" value="1"/>
</dbReference>
<accession>E4TLA8</accession>
<gene>
    <name evidence="2" type="ordered locus">Ftrac_0235</name>
</gene>
<dbReference type="eggNOG" id="ENOG502ZE3G">
    <property type="taxonomic scope" value="Bacteria"/>
</dbReference>
<name>E4TLA8_MARTH</name>
<proteinExistence type="predicted"/>
<sequence>MGYKDLHLKPFDKGTMAKLEIFEDYTKVWLPTFIMKGDKNIHIFDLFSGPGYDCNQVPGTPIRILRNIYDYLANIFQNGTKITLHLNEFEPKKKNQEKFEALKENCNGFVKSHPKFKYFLEIKYYNEDASTLFFKLLPQINDNPSLVFLDQNGVKFISKELLTELENSKTTDFLYFVSSSYFKWLGETEEFKRILDLDPEEIKKTKQSQIHRLILQKLKSQLKEDSELLMFPFSIKKGANVYGIIFGASHYRAVDKFLEISWKKNELNGEANYDIDNDLKKSQMSMFDDQKMTKIEGFKNDLEEKLLNKSITNNEEALLYTYNSGNFYRHANDLLKALKKEKKIDYEGKTPGINYKYVFNHKFKRIISYKVNK</sequence>
<dbReference type="InterPro" id="IPR031009">
    <property type="entry name" value="Tcm_partner"/>
</dbReference>
<dbReference type="InterPro" id="IPR054339">
    <property type="entry name" value="GMT_wHTH"/>
</dbReference>
<organism evidence="2 3">
    <name type="scientific">Marivirga tractuosa (strain ATCC 23168 / DSM 4126 / NBRC 15989 / NCIMB 1408 / VKM B-1430 / H-43)</name>
    <name type="common">Microscilla tractuosa</name>
    <name type="synonym">Flexibacter tractuosus</name>
    <dbReference type="NCBI Taxonomy" id="643867"/>
    <lineage>
        <taxon>Bacteria</taxon>
        <taxon>Pseudomonadati</taxon>
        <taxon>Bacteroidota</taxon>
        <taxon>Cytophagia</taxon>
        <taxon>Cytophagales</taxon>
        <taxon>Marivirgaceae</taxon>
        <taxon>Marivirga</taxon>
    </lineage>
</organism>
<dbReference type="RefSeq" id="WP_013452397.1">
    <property type="nucleotide sequence ID" value="NC_014759.1"/>
</dbReference>
<evidence type="ECO:0000313" key="2">
    <source>
        <dbReference type="EMBL" id="ADR20246.1"/>
    </source>
</evidence>
<dbReference type="Proteomes" id="UP000008720">
    <property type="component" value="Chromosome"/>
</dbReference>
<dbReference type="Pfam" id="PF22560">
    <property type="entry name" value="GMT-wHTH"/>
    <property type="match status" value="1"/>
</dbReference>
<dbReference type="EMBL" id="CP002349">
    <property type="protein sequence ID" value="ADR20246.1"/>
    <property type="molecule type" value="Genomic_DNA"/>
</dbReference>
<evidence type="ECO:0000313" key="3">
    <source>
        <dbReference type="Proteomes" id="UP000008720"/>
    </source>
</evidence>
<dbReference type="HOGENOM" id="CLU_063427_0_0_10"/>
<feature type="domain" description="GMT-like wHTH" evidence="1">
    <location>
        <begin position="274"/>
        <end position="350"/>
    </location>
</feature>
<protein>
    <recommendedName>
        <fullName evidence="1">GMT-like wHTH domain-containing protein</fullName>
    </recommendedName>
</protein>
<dbReference type="OrthoDB" id="5318244at2"/>
<keyword evidence="3" id="KW-1185">Reference proteome</keyword>